<name>A0A2Z2HWJ5_9EURY</name>
<accession>A0A2Z2HWJ5</accession>
<dbReference type="InterPro" id="IPR011644">
    <property type="entry name" value="Heme_NO-bd"/>
</dbReference>
<dbReference type="InterPro" id="IPR024096">
    <property type="entry name" value="NO_sig/Golgi_transp_ligand-bd"/>
</dbReference>
<keyword evidence="3" id="KW-1185">Reference proteome</keyword>
<evidence type="ECO:0000313" key="2">
    <source>
        <dbReference type="EMBL" id="ARS89314.1"/>
    </source>
</evidence>
<proteinExistence type="predicted"/>
<reference evidence="3" key="1">
    <citation type="submission" date="2017-02" db="EMBL/GenBank/DDBJ databases">
        <title>Natronthermophilus aegyptiacus gen. nov.,sp. nov., an aerobic, extremely halophilic alkalithermophilic archaeon isolated from the athalassohaline Wadi An Natrun, Egypt.</title>
        <authorList>
            <person name="Zhao B."/>
        </authorList>
    </citation>
    <scope>NUCLEOTIDE SEQUENCE [LARGE SCALE GENOMIC DNA]</scope>
    <source>
        <strain evidence="3">JW/NM-HA 15</strain>
    </source>
</reference>
<dbReference type="GeneID" id="32893581"/>
<gene>
    <name evidence="2" type="ORF">B1756_05845</name>
</gene>
<evidence type="ECO:0000259" key="1">
    <source>
        <dbReference type="Pfam" id="PF07700"/>
    </source>
</evidence>
<dbReference type="AlphaFoldDB" id="A0A2Z2HWJ5"/>
<dbReference type="SUPFAM" id="SSF111126">
    <property type="entry name" value="Ligand-binding domain in the NO signalling and Golgi transport"/>
    <property type="match status" value="1"/>
</dbReference>
<dbReference type="RefSeq" id="WP_086887696.1">
    <property type="nucleotide sequence ID" value="NZ_CP019893.1"/>
</dbReference>
<dbReference type="GO" id="GO:0020037">
    <property type="term" value="F:heme binding"/>
    <property type="evidence" value="ECO:0007669"/>
    <property type="project" value="InterPro"/>
</dbReference>
<dbReference type="Pfam" id="PF07700">
    <property type="entry name" value="HNOB"/>
    <property type="match status" value="1"/>
</dbReference>
<evidence type="ECO:0000313" key="3">
    <source>
        <dbReference type="Proteomes" id="UP000250088"/>
    </source>
</evidence>
<dbReference type="KEGG" id="naj:B1756_05845"/>
<dbReference type="Proteomes" id="UP000250088">
    <property type="component" value="Chromosome"/>
</dbReference>
<sequence length="179" mass="19531">MHGIVHKTLEAYVVDRTDEETWDQLLERAGVEAALFLPVSYYDDADLEAILEAVTDAAVQDRRQIERGFGRRLAPELLSTFGAHVSDDWDLLALLASLESVAESVDASSTEATLPDVSGRRDGQATVVSYRSRRDTQYCGLAHGILEGLVDAADESATVSKHDCVETGDEACTFRVALE</sequence>
<feature type="domain" description="Heme NO-binding" evidence="1">
    <location>
        <begin position="2"/>
        <end position="158"/>
    </location>
</feature>
<dbReference type="OrthoDB" id="261084at2157"/>
<organism evidence="2 3">
    <name type="scientific">Natrarchaeobaculum aegyptiacum</name>
    <dbReference type="NCBI Taxonomy" id="745377"/>
    <lineage>
        <taxon>Archaea</taxon>
        <taxon>Methanobacteriati</taxon>
        <taxon>Methanobacteriota</taxon>
        <taxon>Stenosarchaea group</taxon>
        <taxon>Halobacteria</taxon>
        <taxon>Halobacteriales</taxon>
        <taxon>Natrialbaceae</taxon>
        <taxon>Natrarchaeobaculum</taxon>
    </lineage>
</organism>
<dbReference type="EMBL" id="CP019893">
    <property type="protein sequence ID" value="ARS89314.1"/>
    <property type="molecule type" value="Genomic_DNA"/>
</dbReference>
<protein>
    <recommendedName>
        <fullName evidence="1">Heme NO-binding domain-containing protein</fullName>
    </recommendedName>
</protein>
<dbReference type="Gene3D" id="3.90.1520.10">
    <property type="entry name" value="H-NOX domain"/>
    <property type="match status" value="1"/>
</dbReference>
<dbReference type="InterPro" id="IPR038158">
    <property type="entry name" value="H-NOX_domain_sf"/>
</dbReference>